<name>A0A4Y7TWC0_COPMI</name>
<accession>A0A4Y7TWC0</accession>
<protein>
    <submittedName>
        <fullName evidence="2">Uncharacterized protein</fullName>
    </submittedName>
</protein>
<comment type="caution">
    <text evidence="2">The sequence shown here is derived from an EMBL/GenBank/DDBJ whole genome shotgun (WGS) entry which is preliminary data.</text>
</comment>
<proteinExistence type="predicted"/>
<reference evidence="2 3" key="1">
    <citation type="journal article" date="2019" name="Nat. Ecol. Evol.">
        <title>Megaphylogeny resolves global patterns of mushroom evolution.</title>
        <authorList>
            <person name="Varga T."/>
            <person name="Krizsan K."/>
            <person name="Foldi C."/>
            <person name="Dima B."/>
            <person name="Sanchez-Garcia M."/>
            <person name="Sanchez-Ramirez S."/>
            <person name="Szollosi G.J."/>
            <person name="Szarkandi J.G."/>
            <person name="Papp V."/>
            <person name="Albert L."/>
            <person name="Andreopoulos W."/>
            <person name="Angelini C."/>
            <person name="Antonin V."/>
            <person name="Barry K.W."/>
            <person name="Bougher N.L."/>
            <person name="Buchanan P."/>
            <person name="Buyck B."/>
            <person name="Bense V."/>
            <person name="Catcheside P."/>
            <person name="Chovatia M."/>
            <person name="Cooper J."/>
            <person name="Damon W."/>
            <person name="Desjardin D."/>
            <person name="Finy P."/>
            <person name="Geml J."/>
            <person name="Haridas S."/>
            <person name="Hughes K."/>
            <person name="Justo A."/>
            <person name="Karasinski D."/>
            <person name="Kautmanova I."/>
            <person name="Kiss B."/>
            <person name="Kocsube S."/>
            <person name="Kotiranta H."/>
            <person name="LaButti K.M."/>
            <person name="Lechner B.E."/>
            <person name="Liimatainen K."/>
            <person name="Lipzen A."/>
            <person name="Lukacs Z."/>
            <person name="Mihaltcheva S."/>
            <person name="Morgado L.N."/>
            <person name="Niskanen T."/>
            <person name="Noordeloos M.E."/>
            <person name="Ohm R.A."/>
            <person name="Ortiz-Santana B."/>
            <person name="Ovrebo C."/>
            <person name="Racz N."/>
            <person name="Riley R."/>
            <person name="Savchenko A."/>
            <person name="Shiryaev A."/>
            <person name="Soop K."/>
            <person name="Spirin V."/>
            <person name="Szebenyi C."/>
            <person name="Tomsovsky M."/>
            <person name="Tulloss R.E."/>
            <person name="Uehling J."/>
            <person name="Grigoriev I.V."/>
            <person name="Vagvolgyi C."/>
            <person name="Papp T."/>
            <person name="Martin F.M."/>
            <person name="Miettinen O."/>
            <person name="Hibbett D.S."/>
            <person name="Nagy L.G."/>
        </authorList>
    </citation>
    <scope>NUCLEOTIDE SEQUENCE [LARGE SCALE GENOMIC DNA]</scope>
    <source>
        <strain evidence="2 3">FP101781</strain>
    </source>
</reference>
<dbReference type="OrthoDB" id="3171382at2759"/>
<feature type="compositionally biased region" description="Low complexity" evidence="1">
    <location>
        <begin position="1"/>
        <end position="18"/>
    </location>
</feature>
<organism evidence="2 3">
    <name type="scientific">Coprinellus micaceus</name>
    <name type="common">Glistening ink-cap mushroom</name>
    <name type="synonym">Coprinus micaceus</name>
    <dbReference type="NCBI Taxonomy" id="71717"/>
    <lineage>
        <taxon>Eukaryota</taxon>
        <taxon>Fungi</taxon>
        <taxon>Dikarya</taxon>
        <taxon>Basidiomycota</taxon>
        <taxon>Agaricomycotina</taxon>
        <taxon>Agaricomycetes</taxon>
        <taxon>Agaricomycetidae</taxon>
        <taxon>Agaricales</taxon>
        <taxon>Agaricineae</taxon>
        <taxon>Psathyrellaceae</taxon>
        <taxon>Coprinellus</taxon>
    </lineage>
</organism>
<keyword evidence="3" id="KW-1185">Reference proteome</keyword>
<feature type="region of interest" description="Disordered" evidence="1">
    <location>
        <begin position="113"/>
        <end position="134"/>
    </location>
</feature>
<evidence type="ECO:0000313" key="3">
    <source>
        <dbReference type="Proteomes" id="UP000298030"/>
    </source>
</evidence>
<gene>
    <name evidence="2" type="ORF">FA13DRAFT_1726153</name>
</gene>
<dbReference type="Proteomes" id="UP000298030">
    <property type="component" value="Unassembled WGS sequence"/>
</dbReference>
<evidence type="ECO:0000256" key="1">
    <source>
        <dbReference type="SAM" id="MobiDB-lite"/>
    </source>
</evidence>
<feature type="region of interest" description="Disordered" evidence="1">
    <location>
        <begin position="1"/>
        <end position="39"/>
    </location>
</feature>
<dbReference type="EMBL" id="QPFP01000003">
    <property type="protein sequence ID" value="TEB38475.1"/>
    <property type="molecule type" value="Genomic_DNA"/>
</dbReference>
<evidence type="ECO:0000313" key="2">
    <source>
        <dbReference type="EMBL" id="TEB38475.1"/>
    </source>
</evidence>
<dbReference type="AlphaFoldDB" id="A0A4Y7TWC0"/>
<sequence>MSDSQSSQNASQQQQQQQRVRKPPFANWPTFKILTPPQGPFSPKTDEWCITWCRQSISGRIHGKEPECRSISIRKVYPHEIRNVVSFKRHRRVSEEGQAQYPLPAEGQAANLPRVLGGLSPDDAEDDRPSPASKTATKFWQEGWYFWTTTSRQAAMQKTQSMKLNLDRQQAVVSRQQQMRDLWQDYQDDLSRGLDKDVLAQKYGGKVFGSIAPPPMVMPEESFMIHLPPELPPLWGPVQRFLAPSWRALDLLRESITSGQQKEFAIRTWKKAQTGEPFELARRTCSKTYERWKTKDATDDEDGKNKPST</sequence>